<dbReference type="AlphaFoldDB" id="A0A0E9S184"/>
<dbReference type="EMBL" id="GBXM01073620">
    <property type="protein sequence ID" value="JAH34957.1"/>
    <property type="molecule type" value="Transcribed_RNA"/>
</dbReference>
<name>A0A0E9S184_ANGAN</name>
<sequence>MPVSEWGYLRSGFGNLLGLKM</sequence>
<organism evidence="1">
    <name type="scientific">Anguilla anguilla</name>
    <name type="common">European freshwater eel</name>
    <name type="synonym">Muraena anguilla</name>
    <dbReference type="NCBI Taxonomy" id="7936"/>
    <lineage>
        <taxon>Eukaryota</taxon>
        <taxon>Metazoa</taxon>
        <taxon>Chordata</taxon>
        <taxon>Craniata</taxon>
        <taxon>Vertebrata</taxon>
        <taxon>Euteleostomi</taxon>
        <taxon>Actinopterygii</taxon>
        <taxon>Neopterygii</taxon>
        <taxon>Teleostei</taxon>
        <taxon>Anguilliformes</taxon>
        <taxon>Anguillidae</taxon>
        <taxon>Anguilla</taxon>
    </lineage>
</organism>
<reference evidence="1" key="1">
    <citation type="submission" date="2014-11" db="EMBL/GenBank/DDBJ databases">
        <authorList>
            <person name="Amaro Gonzalez C."/>
        </authorList>
    </citation>
    <scope>NUCLEOTIDE SEQUENCE</scope>
</reference>
<proteinExistence type="predicted"/>
<accession>A0A0E9S184</accession>
<protein>
    <submittedName>
        <fullName evidence="1">Uncharacterized protein</fullName>
    </submittedName>
</protein>
<reference evidence="1" key="2">
    <citation type="journal article" date="2015" name="Fish Shellfish Immunol.">
        <title>Early steps in the European eel (Anguilla anguilla)-Vibrio vulnificus interaction in the gills: Role of the RtxA13 toxin.</title>
        <authorList>
            <person name="Callol A."/>
            <person name="Pajuelo D."/>
            <person name="Ebbesson L."/>
            <person name="Teles M."/>
            <person name="MacKenzie S."/>
            <person name="Amaro C."/>
        </authorList>
    </citation>
    <scope>NUCLEOTIDE SEQUENCE</scope>
</reference>
<evidence type="ECO:0000313" key="1">
    <source>
        <dbReference type="EMBL" id="JAH34957.1"/>
    </source>
</evidence>